<keyword evidence="1" id="KW-0805">Transcription regulation</keyword>
<keyword evidence="2 6" id="KW-0238">DNA-binding</keyword>
<dbReference type="PATRIC" id="fig|44252.3.peg.6592"/>
<dbReference type="InterPro" id="IPR000843">
    <property type="entry name" value="HTH_LacI"/>
</dbReference>
<sequence length="326" mass="36334">MPNIKQIAEAAGVSITTVSRVLNDHPYVSEAKRKAVEEAIRKLNYSRNMNAVHLIKGTTRTIGVVLPRINLYYFARMMEGMAQEALLHNYQLMLCQTDYRHDEERKVLEMLRNKQIDGLVICSRSLPLDEVEAYAAYGPIALCEAVRDRPLSSVYIDHYAIFQKAITYLWDKGRRRIGFTAGRRRNSPSLRRRLAAYNDTLLALGGSPRQEWVLDSCYDIGDGAALVEHLLAMPERPDALLITGDQVAAGFILAARSRGLEVPGDFAVIGFDNQPISAVLGITTIDNRLSEIGARAFALVRSQLAGQRPGPASEELGFRFIERSSV</sequence>
<dbReference type="SMART" id="SM00354">
    <property type="entry name" value="HTH_LACI"/>
    <property type="match status" value="1"/>
</dbReference>
<dbReference type="SUPFAM" id="SSF53822">
    <property type="entry name" value="Periplasmic binding protein-like I"/>
    <property type="match status" value="1"/>
</dbReference>
<evidence type="ECO:0000313" key="5">
    <source>
        <dbReference type="EMBL" id="KFM83771.1"/>
    </source>
</evidence>
<keyword evidence="7" id="KW-1185">Reference proteome</keyword>
<dbReference type="Proteomes" id="UP000029278">
    <property type="component" value="Unassembled WGS sequence"/>
</dbReference>
<keyword evidence="3" id="KW-0804">Transcription</keyword>
<organism evidence="5 7">
    <name type="scientific">Paenibacillus macerans</name>
    <name type="common">Bacillus macerans</name>
    <dbReference type="NCBI Taxonomy" id="44252"/>
    <lineage>
        <taxon>Bacteria</taxon>
        <taxon>Bacillati</taxon>
        <taxon>Bacillota</taxon>
        <taxon>Bacilli</taxon>
        <taxon>Bacillales</taxon>
        <taxon>Paenibacillaceae</taxon>
        <taxon>Paenibacillus</taxon>
    </lineage>
</organism>
<gene>
    <name evidence="5" type="ORF">DJ90_5362</name>
    <name evidence="6" type="ORF">GNQ08_25300</name>
</gene>
<reference evidence="5 7" key="1">
    <citation type="submission" date="2014-04" db="EMBL/GenBank/DDBJ databases">
        <authorList>
            <person name="Bishop-Lilly K.A."/>
            <person name="Broomall S.M."/>
            <person name="Chain P.S."/>
            <person name="Chertkov O."/>
            <person name="Coyne S.R."/>
            <person name="Daligault H.E."/>
            <person name="Davenport K.W."/>
            <person name="Erkkila T."/>
            <person name="Frey K.G."/>
            <person name="Gibbons H.S."/>
            <person name="Gu W."/>
            <person name="Jaissle J."/>
            <person name="Johnson S.L."/>
            <person name="Koroleva G.I."/>
            <person name="Ladner J.T."/>
            <person name="Lo C.-C."/>
            <person name="Minogue T.D."/>
            <person name="Munk C."/>
            <person name="Palacios G.F."/>
            <person name="Redden C.L."/>
            <person name="Rosenzweig C.N."/>
            <person name="Scholz M.B."/>
            <person name="Teshima H."/>
            <person name="Xu Y."/>
        </authorList>
    </citation>
    <scope>NUCLEOTIDE SEQUENCE [LARGE SCALE GENOMIC DNA]</scope>
    <source>
        <strain evidence="5 7">8244</strain>
    </source>
</reference>
<dbReference type="Gene3D" id="1.10.260.40">
    <property type="entry name" value="lambda repressor-like DNA-binding domains"/>
    <property type="match status" value="1"/>
</dbReference>
<dbReference type="RefSeq" id="WP_036619173.1">
    <property type="nucleotide sequence ID" value="NZ_BOSD01000002.1"/>
</dbReference>
<evidence type="ECO:0000313" key="6">
    <source>
        <dbReference type="EMBL" id="MUG25682.1"/>
    </source>
</evidence>
<dbReference type="PANTHER" id="PTHR30146">
    <property type="entry name" value="LACI-RELATED TRANSCRIPTIONAL REPRESSOR"/>
    <property type="match status" value="1"/>
</dbReference>
<dbReference type="HOGENOM" id="CLU_037628_6_0_9"/>
<evidence type="ECO:0000259" key="4">
    <source>
        <dbReference type="PROSITE" id="PS50932"/>
    </source>
</evidence>
<evidence type="ECO:0000313" key="7">
    <source>
        <dbReference type="Proteomes" id="UP000029278"/>
    </source>
</evidence>
<dbReference type="InterPro" id="IPR001761">
    <property type="entry name" value="Peripla_BP/Lac1_sug-bd_dom"/>
</dbReference>
<dbReference type="SUPFAM" id="SSF47413">
    <property type="entry name" value="lambda repressor-like DNA-binding domains"/>
    <property type="match status" value="1"/>
</dbReference>
<dbReference type="Pfam" id="PF00532">
    <property type="entry name" value="Peripla_BP_1"/>
    <property type="match status" value="1"/>
</dbReference>
<dbReference type="PROSITE" id="PS50932">
    <property type="entry name" value="HTH_LACI_2"/>
    <property type="match status" value="1"/>
</dbReference>
<dbReference type="CDD" id="cd06286">
    <property type="entry name" value="PBP1_CcpB-like"/>
    <property type="match status" value="1"/>
</dbReference>
<dbReference type="InterPro" id="IPR010982">
    <property type="entry name" value="Lambda_DNA-bd_dom_sf"/>
</dbReference>
<proteinExistence type="predicted"/>
<protein>
    <submittedName>
        <fullName evidence="5">Bacterial regulatory s, lacI family protein</fullName>
    </submittedName>
    <submittedName>
        <fullName evidence="6">LacI family DNA-binding transcriptional regulator</fullName>
    </submittedName>
</protein>
<dbReference type="PANTHER" id="PTHR30146:SF105">
    <property type="entry name" value="CATABOLITE CONTROL PROTEIN B"/>
    <property type="match status" value="1"/>
</dbReference>
<dbReference type="AlphaFoldDB" id="A0A090XG75"/>
<evidence type="ECO:0000256" key="2">
    <source>
        <dbReference type="ARBA" id="ARBA00023125"/>
    </source>
</evidence>
<dbReference type="OrthoDB" id="9798934at2"/>
<dbReference type="CDD" id="cd01392">
    <property type="entry name" value="HTH_LacI"/>
    <property type="match status" value="1"/>
</dbReference>
<accession>A0A090XG75</accession>
<evidence type="ECO:0000313" key="8">
    <source>
        <dbReference type="Proteomes" id="UP000442469"/>
    </source>
</evidence>
<dbReference type="InterPro" id="IPR028082">
    <property type="entry name" value="Peripla_BP_I"/>
</dbReference>
<dbReference type="EMBL" id="WNZZ01000029">
    <property type="protein sequence ID" value="MUG25682.1"/>
    <property type="molecule type" value="Genomic_DNA"/>
</dbReference>
<dbReference type="STRING" id="44252.DJ90_5362"/>
<name>A0A090XG75_PAEMA</name>
<dbReference type="GO" id="GO:0003700">
    <property type="term" value="F:DNA-binding transcription factor activity"/>
    <property type="evidence" value="ECO:0007669"/>
    <property type="project" value="TreeGrafter"/>
</dbReference>
<dbReference type="Proteomes" id="UP000442469">
    <property type="component" value="Unassembled WGS sequence"/>
</dbReference>
<comment type="caution">
    <text evidence="5">The sequence shown here is derived from an EMBL/GenBank/DDBJ whole genome shotgun (WGS) entry which is preliminary data.</text>
</comment>
<evidence type="ECO:0000256" key="1">
    <source>
        <dbReference type="ARBA" id="ARBA00023015"/>
    </source>
</evidence>
<dbReference type="GO" id="GO:0000976">
    <property type="term" value="F:transcription cis-regulatory region binding"/>
    <property type="evidence" value="ECO:0007669"/>
    <property type="project" value="TreeGrafter"/>
</dbReference>
<feature type="domain" description="HTH lacI-type" evidence="4">
    <location>
        <begin position="2"/>
        <end position="56"/>
    </location>
</feature>
<evidence type="ECO:0000256" key="3">
    <source>
        <dbReference type="ARBA" id="ARBA00023163"/>
    </source>
</evidence>
<reference evidence="6 8" key="2">
    <citation type="submission" date="2019-11" db="EMBL/GenBank/DDBJ databases">
        <title>Draft genome sequences of five Paenibacillus species of dairy origin.</title>
        <authorList>
            <person name="Olajide A.M."/>
            <person name="Chen S."/>
            <person name="Lapointe G."/>
        </authorList>
    </citation>
    <scope>NUCLEOTIDE SEQUENCE [LARGE SCALE GENOMIC DNA]</scope>
    <source>
        <strain evidence="6 8">3CT49</strain>
    </source>
</reference>
<dbReference type="GeneID" id="77011021"/>
<dbReference type="Pfam" id="PF00356">
    <property type="entry name" value="LacI"/>
    <property type="match status" value="1"/>
</dbReference>
<dbReference type="Gene3D" id="3.40.50.2300">
    <property type="match status" value="2"/>
</dbReference>
<dbReference type="EMBL" id="JMQA01000063">
    <property type="protein sequence ID" value="KFM83771.1"/>
    <property type="molecule type" value="Genomic_DNA"/>
</dbReference>